<evidence type="ECO:0000313" key="2">
    <source>
        <dbReference type="EMBL" id="EDW03248.1"/>
    </source>
</evidence>
<feature type="region of interest" description="Disordered" evidence="1">
    <location>
        <begin position="13"/>
        <end position="51"/>
    </location>
</feature>
<sequence>MLRQLPLSAFIHGYQPLAEPQPEANAANETETETEPSRVEEFTNKNSRETWQQEQLPMSFVSCAREKFESHWKRKQG</sequence>
<keyword evidence="3" id="KW-1185">Reference proteome</keyword>
<feature type="compositionally biased region" description="Low complexity" evidence="1">
    <location>
        <begin position="18"/>
        <end position="29"/>
    </location>
</feature>
<protein>
    <submittedName>
        <fullName evidence="2">GH11134</fullName>
    </submittedName>
</protein>
<evidence type="ECO:0000256" key="1">
    <source>
        <dbReference type="SAM" id="MobiDB-lite"/>
    </source>
</evidence>
<dbReference type="HOGENOM" id="CLU_2640700_0_0_1"/>
<proteinExistence type="predicted"/>
<dbReference type="EMBL" id="CH916368">
    <property type="protein sequence ID" value="EDW03248.1"/>
    <property type="molecule type" value="Genomic_DNA"/>
</dbReference>
<name>B4JD75_DROGR</name>
<feature type="compositionally biased region" description="Basic and acidic residues" evidence="1">
    <location>
        <begin position="35"/>
        <end position="48"/>
    </location>
</feature>
<dbReference type="AlphaFoldDB" id="B4JD75"/>
<dbReference type="InParanoid" id="B4JD75"/>
<reference evidence="2 3" key="1">
    <citation type="journal article" date="2007" name="Nature">
        <title>Evolution of genes and genomes on the Drosophila phylogeny.</title>
        <authorList>
            <consortium name="Drosophila 12 Genomes Consortium"/>
            <person name="Clark A.G."/>
            <person name="Eisen M.B."/>
            <person name="Smith D.R."/>
            <person name="Bergman C.M."/>
            <person name="Oliver B."/>
            <person name="Markow T.A."/>
            <person name="Kaufman T.C."/>
            <person name="Kellis M."/>
            <person name="Gelbart W."/>
            <person name="Iyer V.N."/>
            <person name="Pollard D.A."/>
            <person name="Sackton T.B."/>
            <person name="Larracuente A.M."/>
            <person name="Singh N.D."/>
            <person name="Abad J.P."/>
            <person name="Abt D.N."/>
            <person name="Adryan B."/>
            <person name="Aguade M."/>
            <person name="Akashi H."/>
            <person name="Anderson W.W."/>
            <person name="Aquadro C.F."/>
            <person name="Ardell D.H."/>
            <person name="Arguello R."/>
            <person name="Artieri C.G."/>
            <person name="Barbash D.A."/>
            <person name="Barker D."/>
            <person name="Barsanti P."/>
            <person name="Batterham P."/>
            <person name="Batzoglou S."/>
            <person name="Begun D."/>
            <person name="Bhutkar A."/>
            <person name="Blanco E."/>
            <person name="Bosak S.A."/>
            <person name="Bradley R.K."/>
            <person name="Brand A.D."/>
            <person name="Brent M.R."/>
            <person name="Brooks A.N."/>
            <person name="Brown R.H."/>
            <person name="Butlin R.K."/>
            <person name="Caggese C."/>
            <person name="Calvi B.R."/>
            <person name="Bernardo de Carvalho A."/>
            <person name="Caspi A."/>
            <person name="Castrezana S."/>
            <person name="Celniker S.E."/>
            <person name="Chang J.L."/>
            <person name="Chapple C."/>
            <person name="Chatterji S."/>
            <person name="Chinwalla A."/>
            <person name="Civetta A."/>
            <person name="Clifton S.W."/>
            <person name="Comeron J.M."/>
            <person name="Costello J.C."/>
            <person name="Coyne J.A."/>
            <person name="Daub J."/>
            <person name="David R.G."/>
            <person name="Delcher A.L."/>
            <person name="Delehaunty K."/>
            <person name="Do C.B."/>
            <person name="Ebling H."/>
            <person name="Edwards K."/>
            <person name="Eickbush T."/>
            <person name="Evans J.D."/>
            <person name="Filipski A."/>
            <person name="Findeiss S."/>
            <person name="Freyhult E."/>
            <person name="Fulton L."/>
            <person name="Fulton R."/>
            <person name="Garcia A.C."/>
            <person name="Gardiner A."/>
            <person name="Garfield D.A."/>
            <person name="Garvin B.E."/>
            <person name="Gibson G."/>
            <person name="Gilbert D."/>
            <person name="Gnerre S."/>
            <person name="Godfrey J."/>
            <person name="Good R."/>
            <person name="Gotea V."/>
            <person name="Gravely B."/>
            <person name="Greenberg A.J."/>
            <person name="Griffiths-Jones S."/>
            <person name="Gross S."/>
            <person name="Guigo R."/>
            <person name="Gustafson E.A."/>
            <person name="Haerty W."/>
            <person name="Hahn M.W."/>
            <person name="Halligan D.L."/>
            <person name="Halpern A.L."/>
            <person name="Halter G.M."/>
            <person name="Han M.V."/>
            <person name="Heger A."/>
            <person name="Hillier L."/>
            <person name="Hinrichs A.S."/>
            <person name="Holmes I."/>
            <person name="Hoskins R.A."/>
            <person name="Hubisz M.J."/>
            <person name="Hultmark D."/>
            <person name="Huntley M.A."/>
            <person name="Jaffe D.B."/>
            <person name="Jagadeeshan S."/>
            <person name="Jeck W.R."/>
            <person name="Johnson J."/>
            <person name="Jones C.D."/>
            <person name="Jordan W.C."/>
            <person name="Karpen G.H."/>
            <person name="Kataoka E."/>
            <person name="Keightley P.D."/>
            <person name="Kheradpour P."/>
            <person name="Kirkness E.F."/>
            <person name="Koerich L.B."/>
            <person name="Kristiansen K."/>
            <person name="Kudrna D."/>
            <person name="Kulathinal R.J."/>
            <person name="Kumar S."/>
            <person name="Kwok R."/>
            <person name="Lander E."/>
            <person name="Langley C.H."/>
            <person name="Lapoint R."/>
            <person name="Lazzaro B.P."/>
            <person name="Lee S.J."/>
            <person name="Levesque L."/>
            <person name="Li R."/>
            <person name="Lin C.F."/>
            <person name="Lin M.F."/>
            <person name="Lindblad-Toh K."/>
            <person name="Llopart A."/>
            <person name="Long M."/>
            <person name="Low L."/>
            <person name="Lozovsky E."/>
            <person name="Lu J."/>
            <person name="Luo M."/>
            <person name="Machado C.A."/>
            <person name="Makalowski W."/>
            <person name="Marzo M."/>
            <person name="Matsuda M."/>
            <person name="Matzkin L."/>
            <person name="McAllister B."/>
            <person name="McBride C.S."/>
            <person name="McKernan B."/>
            <person name="McKernan K."/>
            <person name="Mendez-Lago M."/>
            <person name="Minx P."/>
            <person name="Mollenhauer M.U."/>
            <person name="Montooth K."/>
            <person name="Mount S.M."/>
            <person name="Mu X."/>
            <person name="Myers E."/>
            <person name="Negre B."/>
            <person name="Newfeld S."/>
            <person name="Nielsen R."/>
            <person name="Noor M.A."/>
            <person name="O'Grady P."/>
            <person name="Pachter L."/>
            <person name="Papaceit M."/>
            <person name="Parisi M.J."/>
            <person name="Parisi M."/>
            <person name="Parts L."/>
            <person name="Pedersen J.S."/>
            <person name="Pesole G."/>
            <person name="Phillippy A.M."/>
            <person name="Ponting C.P."/>
            <person name="Pop M."/>
            <person name="Porcelli D."/>
            <person name="Powell J.R."/>
            <person name="Prohaska S."/>
            <person name="Pruitt K."/>
            <person name="Puig M."/>
            <person name="Quesneville H."/>
            <person name="Ram K.R."/>
            <person name="Rand D."/>
            <person name="Rasmussen M.D."/>
            <person name="Reed L.K."/>
            <person name="Reenan R."/>
            <person name="Reily A."/>
            <person name="Remington K.A."/>
            <person name="Rieger T.T."/>
            <person name="Ritchie M.G."/>
            <person name="Robin C."/>
            <person name="Rogers Y.H."/>
            <person name="Rohde C."/>
            <person name="Rozas J."/>
            <person name="Rubenfield M.J."/>
            <person name="Ruiz A."/>
            <person name="Russo S."/>
            <person name="Salzberg S.L."/>
            <person name="Sanchez-Gracia A."/>
            <person name="Saranga D.J."/>
            <person name="Sato H."/>
            <person name="Schaeffer S.W."/>
            <person name="Schatz M.C."/>
            <person name="Schlenke T."/>
            <person name="Schwartz R."/>
            <person name="Segarra C."/>
            <person name="Singh R.S."/>
            <person name="Sirot L."/>
            <person name="Sirota M."/>
            <person name="Sisneros N.B."/>
            <person name="Smith C.D."/>
            <person name="Smith T.F."/>
            <person name="Spieth J."/>
            <person name="Stage D.E."/>
            <person name="Stark A."/>
            <person name="Stephan W."/>
            <person name="Strausberg R.L."/>
            <person name="Strempel S."/>
            <person name="Sturgill D."/>
            <person name="Sutton G."/>
            <person name="Sutton G.G."/>
            <person name="Tao W."/>
            <person name="Teichmann S."/>
            <person name="Tobari Y.N."/>
            <person name="Tomimura Y."/>
            <person name="Tsolas J.M."/>
            <person name="Valente V.L."/>
            <person name="Venter E."/>
            <person name="Venter J.C."/>
            <person name="Vicario S."/>
            <person name="Vieira F.G."/>
            <person name="Vilella A.J."/>
            <person name="Villasante A."/>
            <person name="Walenz B."/>
            <person name="Wang J."/>
            <person name="Wasserman M."/>
            <person name="Watts T."/>
            <person name="Wilson D."/>
            <person name="Wilson R.K."/>
            <person name="Wing R.A."/>
            <person name="Wolfner M.F."/>
            <person name="Wong A."/>
            <person name="Wong G.K."/>
            <person name="Wu C.I."/>
            <person name="Wu G."/>
            <person name="Yamamoto D."/>
            <person name="Yang H.P."/>
            <person name="Yang S.P."/>
            <person name="Yorke J.A."/>
            <person name="Yoshida K."/>
            <person name="Zdobnov E."/>
            <person name="Zhang P."/>
            <person name="Zhang Y."/>
            <person name="Zimin A.V."/>
            <person name="Baldwin J."/>
            <person name="Abdouelleil A."/>
            <person name="Abdulkadir J."/>
            <person name="Abebe A."/>
            <person name="Abera B."/>
            <person name="Abreu J."/>
            <person name="Acer S.C."/>
            <person name="Aftuck L."/>
            <person name="Alexander A."/>
            <person name="An P."/>
            <person name="Anderson E."/>
            <person name="Anderson S."/>
            <person name="Arachi H."/>
            <person name="Azer M."/>
            <person name="Bachantsang P."/>
            <person name="Barry A."/>
            <person name="Bayul T."/>
            <person name="Berlin A."/>
            <person name="Bessette D."/>
            <person name="Bloom T."/>
            <person name="Blye J."/>
            <person name="Boguslavskiy L."/>
            <person name="Bonnet C."/>
            <person name="Boukhgalter B."/>
            <person name="Bourzgui I."/>
            <person name="Brown A."/>
            <person name="Cahill P."/>
            <person name="Channer S."/>
            <person name="Cheshatsang Y."/>
            <person name="Chuda L."/>
            <person name="Citroen M."/>
            <person name="Collymore A."/>
            <person name="Cooke P."/>
            <person name="Costello M."/>
            <person name="D'Aco K."/>
            <person name="Daza R."/>
            <person name="De Haan G."/>
            <person name="DeGray S."/>
            <person name="DeMaso C."/>
            <person name="Dhargay N."/>
            <person name="Dooley K."/>
            <person name="Dooley E."/>
            <person name="Doricent M."/>
            <person name="Dorje P."/>
            <person name="Dorjee K."/>
            <person name="Dupes A."/>
            <person name="Elong R."/>
            <person name="Falk J."/>
            <person name="Farina A."/>
            <person name="Faro S."/>
            <person name="Ferguson D."/>
            <person name="Fisher S."/>
            <person name="Foley C.D."/>
            <person name="Franke A."/>
            <person name="Friedrich D."/>
            <person name="Gadbois L."/>
            <person name="Gearin G."/>
            <person name="Gearin C.R."/>
            <person name="Giannoukos G."/>
            <person name="Goode T."/>
            <person name="Graham J."/>
            <person name="Grandbois E."/>
            <person name="Grewal S."/>
            <person name="Gyaltsen K."/>
            <person name="Hafez N."/>
            <person name="Hagos B."/>
            <person name="Hall J."/>
            <person name="Henson C."/>
            <person name="Hollinger A."/>
            <person name="Honan T."/>
            <person name="Huard M.D."/>
            <person name="Hughes L."/>
            <person name="Hurhula B."/>
            <person name="Husby M.E."/>
            <person name="Kamat A."/>
            <person name="Kanga B."/>
            <person name="Kashin S."/>
            <person name="Khazanovich D."/>
            <person name="Kisner P."/>
            <person name="Lance K."/>
            <person name="Lara M."/>
            <person name="Lee W."/>
            <person name="Lennon N."/>
            <person name="Letendre F."/>
            <person name="LeVine R."/>
            <person name="Lipovsky A."/>
            <person name="Liu X."/>
            <person name="Liu J."/>
            <person name="Liu S."/>
            <person name="Lokyitsang T."/>
            <person name="Lokyitsang Y."/>
            <person name="Lubonja R."/>
            <person name="Lui A."/>
            <person name="MacDonald P."/>
            <person name="Magnisalis V."/>
            <person name="Maru K."/>
            <person name="Matthews C."/>
            <person name="McCusker W."/>
            <person name="McDonough S."/>
            <person name="Mehta T."/>
            <person name="Meldrim J."/>
            <person name="Meneus L."/>
            <person name="Mihai O."/>
            <person name="Mihalev A."/>
            <person name="Mihova T."/>
            <person name="Mittelman R."/>
            <person name="Mlenga V."/>
            <person name="Montmayeur A."/>
            <person name="Mulrain L."/>
            <person name="Navidi A."/>
            <person name="Naylor J."/>
            <person name="Negash T."/>
            <person name="Nguyen T."/>
            <person name="Nguyen N."/>
            <person name="Nicol R."/>
            <person name="Norbu C."/>
            <person name="Norbu N."/>
            <person name="Novod N."/>
            <person name="O'Neill B."/>
            <person name="Osman S."/>
            <person name="Markiewicz E."/>
            <person name="Oyono O.L."/>
            <person name="Patti C."/>
            <person name="Phunkhang P."/>
            <person name="Pierre F."/>
            <person name="Priest M."/>
            <person name="Raghuraman S."/>
            <person name="Rege F."/>
            <person name="Reyes R."/>
            <person name="Rise C."/>
            <person name="Rogov P."/>
            <person name="Ross K."/>
            <person name="Ryan E."/>
            <person name="Settipalli S."/>
            <person name="Shea T."/>
            <person name="Sherpa N."/>
            <person name="Shi L."/>
            <person name="Shih D."/>
            <person name="Sparrow T."/>
            <person name="Spaulding J."/>
            <person name="Stalker J."/>
            <person name="Stange-Thomann N."/>
            <person name="Stavropoulos S."/>
            <person name="Stone C."/>
            <person name="Strader C."/>
            <person name="Tesfaye S."/>
            <person name="Thomson T."/>
            <person name="Thoulutsang Y."/>
            <person name="Thoulutsang D."/>
            <person name="Topham K."/>
            <person name="Topping I."/>
            <person name="Tsamla T."/>
            <person name="Vassiliev H."/>
            <person name="Vo A."/>
            <person name="Wangchuk T."/>
            <person name="Wangdi T."/>
            <person name="Weiand M."/>
            <person name="Wilkinson J."/>
            <person name="Wilson A."/>
            <person name="Yadav S."/>
            <person name="Young G."/>
            <person name="Yu Q."/>
            <person name="Zembek L."/>
            <person name="Zhong D."/>
            <person name="Zimmer A."/>
            <person name="Zwirko Z."/>
            <person name="Jaffe D.B."/>
            <person name="Alvarez P."/>
            <person name="Brockman W."/>
            <person name="Butler J."/>
            <person name="Chin C."/>
            <person name="Gnerre S."/>
            <person name="Grabherr M."/>
            <person name="Kleber M."/>
            <person name="Mauceli E."/>
            <person name="MacCallum I."/>
        </authorList>
    </citation>
    <scope>NUCLEOTIDE SEQUENCE [LARGE SCALE GENOMIC DNA]</scope>
    <source>
        <strain evidence="3">Tucson 15287-2541.00</strain>
    </source>
</reference>
<organism evidence="3">
    <name type="scientific">Drosophila grimshawi</name>
    <name type="common">Hawaiian fruit fly</name>
    <name type="synonym">Idiomyia grimshawi</name>
    <dbReference type="NCBI Taxonomy" id="7222"/>
    <lineage>
        <taxon>Eukaryota</taxon>
        <taxon>Metazoa</taxon>
        <taxon>Ecdysozoa</taxon>
        <taxon>Arthropoda</taxon>
        <taxon>Hexapoda</taxon>
        <taxon>Insecta</taxon>
        <taxon>Pterygota</taxon>
        <taxon>Neoptera</taxon>
        <taxon>Endopterygota</taxon>
        <taxon>Diptera</taxon>
        <taxon>Brachycera</taxon>
        <taxon>Muscomorpha</taxon>
        <taxon>Ephydroidea</taxon>
        <taxon>Drosophilidae</taxon>
        <taxon>Drosophila</taxon>
        <taxon>Hawaiian Drosophila</taxon>
    </lineage>
</organism>
<gene>
    <name evidence="2" type="primary">Dgri\GH11134</name>
    <name evidence="2" type="ORF">Dgri_GH11134</name>
</gene>
<dbReference type="Proteomes" id="UP000001070">
    <property type="component" value="Unassembled WGS sequence"/>
</dbReference>
<evidence type="ECO:0000313" key="3">
    <source>
        <dbReference type="Proteomes" id="UP000001070"/>
    </source>
</evidence>
<accession>B4JD75</accession>